<dbReference type="AlphaFoldDB" id="A0A8S0Z904"/>
<evidence type="ECO:0000256" key="1">
    <source>
        <dbReference type="SAM" id="Phobius"/>
    </source>
</evidence>
<comment type="caution">
    <text evidence="2">The sequence shown here is derived from an EMBL/GenBank/DDBJ whole genome shotgun (WGS) entry which is preliminary data.</text>
</comment>
<dbReference type="EMBL" id="CADEBD010000286">
    <property type="protein sequence ID" value="CAB3229418.1"/>
    <property type="molecule type" value="Genomic_DNA"/>
</dbReference>
<gene>
    <name evidence="2" type="ORF">APLA_LOCUS4043</name>
</gene>
<evidence type="ECO:0000313" key="2">
    <source>
        <dbReference type="EMBL" id="CAB3229418.1"/>
    </source>
</evidence>
<organism evidence="2 3">
    <name type="scientific">Arctia plantaginis</name>
    <name type="common">Wood tiger moth</name>
    <name type="synonym">Phalaena plantaginis</name>
    <dbReference type="NCBI Taxonomy" id="874455"/>
    <lineage>
        <taxon>Eukaryota</taxon>
        <taxon>Metazoa</taxon>
        <taxon>Ecdysozoa</taxon>
        <taxon>Arthropoda</taxon>
        <taxon>Hexapoda</taxon>
        <taxon>Insecta</taxon>
        <taxon>Pterygota</taxon>
        <taxon>Neoptera</taxon>
        <taxon>Endopterygota</taxon>
        <taxon>Lepidoptera</taxon>
        <taxon>Glossata</taxon>
        <taxon>Ditrysia</taxon>
        <taxon>Noctuoidea</taxon>
        <taxon>Erebidae</taxon>
        <taxon>Arctiinae</taxon>
        <taxon>Arctia</taxon>
    </lineage>
</organism>
<name>A0A8S0Z904_ARCPL</name>
<feature type="transmembrane region" description="Helical" evidence="1">
    <location>
        <begin position="20"/>
        <end position="42"/>
    </location>
</feature>
<accession>A0A8S0Z904</accession>
<reference evidence="2 3" key="1">
    <citation type="submission" date="2020-04" db="EMBL/GenBank/DDBJ databases">
        <authorList>
            <person name="Wallbank WR R."/>
            <person name="Pardo Diaz C."/>
            <person name="Kozak K."/>
            <person name="Martin S."/>
            <person name="Jiggins C."/>
            <person name="Moest M."/>
            <person name="Warren A I."/>
            <person name="Byers J.R.P. K."/>
            <person name="Montejo-Kovacevich G."/>
            <person name="Yen C E."/>
        </authorList>
    </citation>
    <scope>NUCLEOTIDE SEQUENCE [LARGE SCALE GENOMIC DNA]</scope>
</reference>
<keyword evidence="1" id="KW-1133">Transmembrane helix</keyword>
<keyword evidence="1" id="KW-0812">Transmembrane</keyword>
<sequence length="104" mass="12431">MVFLVQVSVRLNNDTVTKSVQAYTVLALLSTVWTIFTLIWIYQSNRHYASLRRIDLIRQQELQNENWPELENGVACFKLRYIVWETKKYYLTLTLTEWVTQARS</sequence>
<evidence type="ECO:0000313" key="3">
    <source>
        <dbReference type="Proteomes" id="UP000494256"/>
    </source>
</evidence>
<protein>
    <submittedName>
        <fullName evidence="2">Uncharacterized protein</fullName>
    </submittedName>
</protein>
<dbReference type="OrthoDB" id="957735at2759"/>
<dbReference type="Proteomes" id="UP000494256">
    <property type="component" value="Unassembled WGS sequence"/>
</dbReference>
<proteinExistence type="predicted"/>
<keyword evidence="1" id="KW-0472">Membrane</keyword>